<dbReference type="Gene3D" id="3.30.200.20">
    <property type="entry name" value="Phosphorylase Kinase, domain 1"/>
    <property type="match status" value="1"/>
</dbReference>
<reference evidence="2" key="2">
    <citation type="submission" date="2020-05" db="EMBL/GenBank/DDBJ databases">
        <authorList>
            <person name="Kim H.-S."/>
            <person name="Proctor R.H."/>
            <person name="Brown D.W."/>
        </authorList>
    </citation>
    <scope>NUCLEOTIDE SEQUENCE</scope>
    <source>
        <strain evidence="2">NRRL 22465</strain>
    </source>
</reference>
<proteinExistence type="predicted"/>
<dbReference type="Gene3D" id="3.90.1200.10">
    <property type="match status" value="1"/>
</dbReference>
<dbReference type="OrthoDB" id="3945418at2759"/>
<name>A0A8H4XMT8_9HYPO</name>
<evidence type="ECO:0000259" key="1">
    <source>
        <dbReference type="Pfam" id="PF01636"/>
    </source>
</evidence>
<dbReference type="SUPFAM" id="SSF56112">
    <property type="entry name" value="Protein kinase-like (PK-like)"/>
    <property type="match status" value="1"/>
</dbReference>
<dbReference type="InterPro" id="IPR011009">
    <property type="entry name" value="Kinase-like_dom_sf"/>
</dbReference>
<protein>
    <recommendedName>
        <fullName evidence="1">Aminoglycoside phosphotransferase domain-containing protein</fullName>
    </recommendedName>
</protein>
<dbReference type="Proteomes" id="UP000635477">
    <property type="component" value="Unassembled WGS sequence"/>
</dbReference>
<feature type="domain" description="Aminoglycoside phosphotransferase" evidence="1">
    <location>
        <begin position="79"/>
        <end position="290"/>
    </location>
</feature>
<dbReference type="AlphaFoldDB" id="A0A8H4XMT8"/>
<comment type="caution">
    <text evidence="2">The sequence shown here is derived from an EMBL/GenBank/DDBJ whole genome shotgun (WGS) entry which is preliminary data.</text>
</comment>
<accession>A0A8H4XMT8</accession>
<dbReference type="Pfam" id="PF01636">
    <property type="entry name" value="APH"/>
    <property type="match status" value="1"/>
</dbReference>
<reference evidence="2" key="1">
    <citation type="journal article" date="2020" name="BMC Genomics">
        <title>Correction to: Identification and distribution of gene clusters required for synthesis of sphingolipid metabolism inhibitors in diverse species of the filamentous fungus Fusarium.</title>
        <authorList>
            <person name="Kim H.S."/>
            <person name="Lohmar J.M."/>
            <person name="Busman M."/>
            <person name="Brown D.W."/>
            <person name="Naumann T.A."/>
            <person name="Divon H.H."/>
            <person name="Lysoe E."/>
            <person name="Uhlig S."/>
            <person name="Proctor R.H."/>
        </authorList>
    </citation>
    <scope>NUCLEOTIDE SEQUENCE</scope>
    <source>
        <strain evidence="2">NRRL 22465</strain>
    </source>
</reference>
<organism evidence="2 3">
    <name type="scientific">Fusarium zealandicum</name>
    <dbReference type="NCBI Taxonomy" id="1053134"/>
    <lineage>
        <taxon>Eukaryota</taxon>
        <taxon>Fungi</taxon>
        <taxon>Dikarya</taxon>
        <taxon>Ascomycota</taxon>
        <taxon>Pezizomycotina</taxon>
        <taxon>Sordariomycetes</taxon>
        <taxon>Hypocreomycetidae</taxon>
        <taxon>Hypocreales</taxon>
        <taxon>Nectriaceae</taxon>
        <taxon>Fusarium</taxon>
        <taxon>Fusarium staphyleae species complex</taxon>
    </lineage>
</organism>
<gene>
    <name evidence="2" type="ORF">FZEAL_3096</name>
</gene>
<dbReference type="EMBL" id="JABEYC010000189">
    <property type="protein sequence ID" value="KAF4981044.1"/>
    <property type="molecule type" value="Genomic_DNA"/>
</dbReference>
<keyword evidence="3" id="KW-1185">Reference proteome</keyword>
<evidence type="ECO:0000313" key="3">
    <source>
        <dbReference type="Proteomes" id="UP000635477"/>
    </source>
</evidence>
<sequence length="391" mass="44287">MDTTQETPEETRLKVLAWLNTTRYASTSLKPLVGGQANFIYHAQLAIPLEDGMTQVVIKQGEPYMAKHPTNAITTDRCHVEAECLAELSLMQVHTNEPGIAKYVVRTPKNLDYHDPTKTQVQEYLPGMVDLKSYCLEYFSSPTHESLQPQCHQIGKALAKYIAHFHDTTKRTLQDPASQNNSGPLLKLDTILNSSMEMQALKHTINYDWLLQRVEQFPEILAKARNVFEQVKAMASDEISSESRELTIIHGDFCPQNVLVRDAPLEADKEIPLVVVDWENAQLGVASLDHGEMIGEIYALWLYKRIDAALWILQGYIEGLGLRSESFIWRLAIQVGVHLLSFRTTAPGWGTPAQIEDVARKGRDIIINAWRKDRPWFDGNELTCLFDSTRS</sequence>
<evidence type="ECO:0000313" key="2">
    <source>
        <dbReference type="EMBL" id="KAF4981044.1"/>
    </source>
</evidence>
<dbReference type="InterPro" id="IPR002575">
    <property type="entry name" value="Aminoglycoside_PTrfase"/>
</dbReference>